<accession>S5ZMU2</accession>
<dbReference type="Gene3D" id="1.25.40.10">
    <property type="entry name" value="Tetratricopeptide repeat domain"/>
    <property type="match status" value="2"/>
</dbReference>
<feature type="repeat" description="TPR" evidence="1">
    <location>
        <begin position="363"/>
        <end position="396"/>
    </location>
</feature>
<feature type="domain" description="RelA/SpoT" evidence="2">
    <location>
        <begin position="84"/>
        <end position="212"/>
    </location>
</feature>
<dbReference type="SUPFAM" id="SSF48452">
    <property type="entry name" value="TPR-like"/>
    <property type="match status" value="1"/>
</dbReference>
<gene>
    <name evidence="3" type="ORF">TPE_1422</name>
</gene>
<dbReference type="SUPFAM" id="SSF81301">
    <property type="entry name" value="Nucleotidyltransferase"/>
    <property type="match status" value="1"/>
</dbReference>
<dbReference type="Gene3D" id="1.10.287.860">
    <property type="entry name" value="Nucleotidyltransferase"/>
    <property type="match status" value="1"/>
</dbReference>
<dbReference type="InterPro" id="IPR007685">
    <property type="entry name" value="RelA_SpoT"/>
</dbReference>
<proteinExistence type="predicted"/>
<organism evidence="3 4">
    <name type="scientific">Treponema pedis str. T A4</name>
    <dbReference type="NCBI Taxonomy" id="1291379"/>
    <lineage>
        <taxon>Bacteria</taxon>
        <taxon>Pseudomonadati</taxon>
        <taxon>Spirochaetota</taxon>
        <taxon>Spirochaetia</taxon>
        <taxon>Spirochaetales</taxon>
        <taxon>Treponemataceae</taxon>
        <taxon>Treponema</taxon>
    </lineage>
</organism>
<dbReference type="PATRIC" id="fig|1291379.3.peg.1410"/>
<reference evidence="3 4" key="1">
    <citation type="journal article" date="2013" name="PLoS ONE">
        <title>Genome-Wide Relatedness of Treponema pedis, from Gingiva and Necrotic Skin Lesions of Pigs, with the Human Oral Pathogen Treponema denticola.</title>
        <authorList>
            <person name="Svartstrom O."/>
            <person name="Mushtaq M."/>
            <person name="Pringle M."/>
            <person name="Segerman B."/>
        </authorList>
    </citation>
    <scope>NUCLEOTIDE SEQUENCE [LARGE SCALE GENOMIC DNA]</scope>
    <source>
        <strain evidence="3">T A4</strain>
    </source>
</reference>
<keyword evidence="1" id="KW-0802">TPR repeat</keyword>
<dbReference type="PANTHER" id="PTHR47837:SF1">
    <property type="entry name" value="GTP PYROPHOSPHOKINASE YJBM"/>
    <property type="match status" value="1"/>
</dbReference>
<dbReference type="SMART" id="SM00028">
    <property type="entry name" value="TPR"/>
    <property type="match status" value="4"/>
</dbReference>
<dbReference type="InterPro" id="IPR011990">
    <property type="entry name" value="TPR-like_helical_dom_sf"/>
</dbReference>
<evidence type="ECO:0000256" key="1">
    <source>
        <dbReference type="PROSITE-ProRule" id="PRU00339"/>
    </source>
</evidence>
<name>S5ZMU2_9SPIR</name>
<dbReference type="AlphaFoldDB" id="S5ZMU2"/>
<evidence type="ECO:0000313" key="3">
    <source>
        <dbReference type="EMBL" id="AGT43917.1"/>
    </source>
</evidence>
<evidence type="ECO:0000259" key="2">
    <source>
        <dbReference type="SMART" id="SM00954"/>
    </source>
</evidence>
<dbReference type="STRING" id="1291379.TPE_1422"/>
<dbReference type="InterPro" id="IPR043519">
    <property type="entry name" value="NT_sf"/>
</dbReference>
<dbReference type="EMBL" id="CP004120">
    <property type="protein sequence ID" value="AGT43917.1"/>
    <property type="molecule type" value="Genomic_DNA"/>
</dbReference>
<keyword evidence="4" id="KW-1185">Reference proteome</keyword>
<dbReference type="KEGG" id="tped:TPE_1422"/>
<sequence length="447" mass="51552">MAHSGLFRLYLANKSGGFCCRFYLFNLSCYYTMSSTEETSWLPNKDNLRRLYASHVPHFKVLIMRIEEFLRSVVKIGSPTTYKTRVKGFESYYAKLLKFPPESSDSDLQILPVLTDILGIRIICTFLQDLSEVETLLEKNFKIIEVERKGSNLAFQEFGYESVHLLLEIPEEFKVGLVLPKDLIFEIQLRTILQDAWAEVEHELIYKAEFSPFDLPLRRKLASINASLSLADVIFQEIRDYQNKLNAELDTRRLGFYSLADEYTERLLPASKKGLEKGSGTQEEKVIALESIDDLILAAIEAHNKNLFEEAEKIYTKIIDQSPNDIVLSVVFKHRGMAYFAQGNYEAACSDFIESCKHNSSNFRSYYYVGIALTMLNKDNEAIEYFSDSLKINKFQAHVYFRRALSYFKLQLYTEALQDLDTAKTLGLSEEDEKRLRIAIAKKIDIV</sequence>
<dbReference type="CDD" id="cd05399">
    <property type="entry name" value="NT_Rel-Spo_like"/>
    <property type="match status" value="1"/>
</dbReference>
<dbReference type="GO" id="GO:0015969">
    <property type="term" value="P:guanosine tetraphosphate metabolic process"/>
    <property type="evidence" value="ECO:0007669"/>
    <property type="project" value="InterPro"/>
</dbReference>
<dbReference type="InterPro" id="IPR052366">
    <property type="entry name" value="GTP_Pyrophosphokinase"/>
</dbReference>
<dbReference type="PROSITE" id="PS50005">
    <property type="entry name" value="TPR"/>
    <property type="match status" value="1"/>
</dbReference>
<evidence type="ECO:0000313" key="4">
    <source>
        <dbReference type="Proteomes" id="UP000015620"/>
    </source>
</evidence>
<dbReference type="HOGENOM" id="CLU_676041_0_0_12"/>
<protein>
    <submittedName>
        <fullName evidence="3">RelA/SpoT</fullName>
    </submittedName>
</protein>
<dbReference type="Pfam" id="PF04607">
    <property type="entry name" value="RelA_SpoT"/>
    <property type="match status" value="1"/>
</dbReference>
<dbReference type="InterPro" id="IPR019734">
    <property type="entry name" value="TPR_rpt"/>
</dbReference>
<dbReference type="Gene3D" id="3.30.460.10">
    <property type="entry name" value="Beta Polymerase, domain 2"/>
    <property type="match status" value="1"/>
</dbReference>
<dbReference type="PANTHER" id="PTHR47837">
    <property type="entry name" value="GTP PYROPHOSPHOKINASE YJBM"/>
    <property type="match status" value="1"/>
</dbReference>
<dbReference type="SMART" id="SM00954">
    <property type="entry name" value="RelA_SpoT"/>
    <property type="match status" value="1"/>
</dbReference>
<dbReference type="Proteomes" id="UP000015620">
    <property type="component" value="Chromosome"/>
</dbReference>